<keyword evidence="1" id="KW-0472">Membrane</keyword>
<feature type="transmembrane region" description="Helical" evidence="1">
    <location>
        <begin position="33"/>
        <end position="53"/>
    </location>
</feature>
<dbReference type="AlphaFoldDB" id="A0A265E4Z2"/>
<keyword evidence="1" id="KW-0812">Transmembrane</keyword>
<dbReference type="RefSeq" id="WP_094907073.1">
    <property type="nucleotide sequence ID" value="NZ_NPEZ01000005.1"/>
</dbReference>
<name>A0A265E4Z2_9STAP</name>
<feature type="transmembrane region" description="Helical" evidence="1">
    <location>
        <begin position="95"/>
        <end position="124"/>
    </location>
</feature>
<proteinExistence type="predicted"/>
<keyword evidence="1" id="KW-1133">Transmembrane helix</keyword>
<evidence type="ECO:0000256" key="1">
    <source>
        <dbReference type="SAM" id="Phobius"/>
    </source>
</evidence>
<sequence length="126" mass="14675">MIYFLSVLYIAGILLSTYLMARKEDTRTRRGILGYFGFITIGFLISLTLIGVLDVSEDAARRILVFAYLYVIPFMMLIGYKLLGFIKVYKRWQMVILGIVGLFNLMIFGYLLLFIFTILFYYMVQA</sequence>
<organism evidence="2 3">
    <name type="scientific">Salinicoccus roseus</name>
    <dbReference type="NCBI Taxonomy" id="45670"/>
    <lineage>
        <taxon>Bacteria</taxon>
        <taxon>Bacillati</taxon>
        <taxon>Bacillota</taxon>
        <taxon>Bacilli</taxon>
        <taxon>Bacillales</taxon>
        <taxon>Staphylococcaceae</taxon>
        <taxon>Salinicoccus</taxon>
    </lineage>
</organism>
<comment type="caution">
    <text evidence="2">The sequence shown here is derived from an EMBL/GenBank/DDBJ whole genome shotgun (WGS) entry which is preliminary data.</text>
</comment>
<feature type="transmembrane region" description="Helical" evidence="1">
    <location>
        <begin position="65"/>
        <end position="83"/>
    </location>
</feature>
<evidence type="ECO:0000313" key="2">
    <source>
        <dbReference type="EMBL" id="OZT76657.1"/>
    </source>
</evidence>
<dbReference type="Proteomes" id="UP000216682">
    <property type="component" value="Unassembled WGS sequence"/>
</dbReference>
<gene>
    <name evidence="2" type="ORF">CFN03_11000</name>
</gene>
<evidence type="ECO:0000313" key="3">
    <source>
        <dbReference type="Proteomes" id="UP000216682"/>
    </source>
</evidence>
<reference evidence="2 3" key="1">
    <citation type="submission" date="2017-07" db="EMBL/GenBank/DDBJ databases">
        <title>Shotgun whole genome sequences of three halophilic bacterial isolates.</title>
        <authorList>
            <person name="Pozzo T."/>
            <person name="Higdon S.M."/>
            <person name="Quillaguaman J."/>
        </authorList>
    </citation>
    <scope>NUCLEOTIDE SEQUENCE [LARGE SCALE GENOMIC DNA]</scope>
    <source>
        <strain evidence="2 3">BU-1</strain>
    </source>
</reference>
<dbReference type="EMBL" id="NPEZ01000005">
    <property type="protein sequence ID" value="OZT76657.1"/>
    <property type="molecule type" value="Genomic_DNA"/>
</dbReference>
<accession>A0A265E4Z2</accession>
<protein>
    <submittedName>
        <fullName evidence="2">Uncharacterized protein</fullName>
    </submittedName>
</protein>
<feature type="transmembrane region" description="Helical" evidence="1">
    <location>
        <begin position="6"/>
        <end position="21"/>
    </location>
</feature>